<gene>
    <name evidence="1" type="ORF">STRTUCAR8_01330</name>
</gene>
<dbReference type="AlphaFoldDB" id="L7F369"/>
<sequence length="37" mass="4297">MPDEARASYIQRKVAEHGDTELFRITQLDEAARYLTT</sequence>
<comment type="caution">
    <text evidence="1">The sequence shown here is derived from an EMBL/GenBank/DDBJ whole genome shotgun (WGS) entry which is preliminary data.</text>
</comment>
<evidence type="ECO:0000313" key="1">
    <source>
        <dbReference type="EMBL" id="ELP65757.1"/>
    </source>
</evidence>
<keyword evidence="2" id="KW-1185">Reference proteome</keyword>
<organism evidence="1 2">
    <name type="scientific">Streptomyces turgidiscabies (strain Car8)</name>
    <dbReference type="NCBI Taxonomy" id="698760"/>
    <lineage>
        <taxon>Bacteria</taxon>
        <taxon>Bacillati</taxon>
        <taxon>Actinomycetota</taxon>
        <taxon>Actinomycetes</taxon>
        <taxon>Kitasatosporales</taxon>
        <taxon>Streptomycetaceae</taxon>
        <taxon>Streptomyces</taxon>
    </lineage>
</organism>
<dbReference type="STRING" id="85558.T45_08217"/>
<dbReference type="EMBL" id="AEJB01000361">
    <property type="protein sequence ID" value="ELP65757.1"/>
    <property type="molecule type" value="Genomic_DNA"/>
</dbReference>
<proteinExistence type="predicted"/>
<reference evidence="1 2" key="1">
    <citation type="journal article" date="2011" name="Plasmid">
        <title>Streptomyces turgidiscabies Car8 contains a modular pathogenicity island that shares virulence genes with other actinobacterial plant pathogens.</title>
        <authorList>
            <person name="Huguet-Tapia J.C."/>
            <person name="Badger J.H."/>
            <person name="Loria R."/>
            <person name="Pettis G.S."/>
        </authorList>
    </citation>
    <scope>NUCLEOTIDE SEQUENCE [LARGE SCALE GENOMIC DNA]</scope>
    <source>
        <strain evidence="1 2">Car8</strain>
    </source>
</reference>
<evidence type="ECO:0000313" key="2">
    <source>
        <dbReference type="Proteomes" id="UP000010931"/>
    </source>
</evidence>
<dbReference type="Proteomes" id="UP000010931">
    <property type="component" value="Unassembled WGS sequence"/>
</dbReference>
<accession>L7F369</accession>
<protein>
    <submittedName>
        <fullName evidence="1">Uncharacterized protein</fullName>
    </submittedName>
</protein>
<name>L7F369_STRT8</name>